<dbReference type="Gene3D" id="3.40.630.30">
    <property type="match status" value="1"/>
</dbReference>
<dbReference type="SUPFAM" id="SSF55729">
    <property type="entry name" value="Acyl-CoA N-acyltransferases (Nat)"/>
    <property type="match status" value="1"/>
</dbReference>
<accession>A0A0G1LRW6</accession>
<comment type="caution">
    <text evidence="2">The sequence shown here is derived from an EMBL/GenBank/DDBJ whole genome shotgun (WGS) entry which is preliminary data.</text>
</comment>
<dbReference type="EMBL" id="LCIT01000011">
    <property type="protein sequence ID" value="KKT62539.1"/>
    <property type="molecule type" value="Genomic_DNA"/>
</dbReference>
<dbReference type="GO" id="GO:0016747">
    <property type="term" value="F:acyltransferase activity, transferring groups other than amino-acyl groups"/>
    <property type="evidence" value="ECO:0007669"/>
    <property type="project" value="InterPro"/>
</dbReference>
<dbReference type="InterPro" id="IPR000182">
    <property type="entry name" value="GNAT_dom"/>
</dbReference>
<proteinExistence type="predicted"/>
<dbReference type="PROSITE" id="PS51186">
    <property type="entry name" value="GNAT"/>
    <property type="match status" value="1"/>
</dbReference>
<sequence>MYTVKIANDNDIPRLIEFFRGVYSPSHILTEKKYLDWQYKNAAANIYYPEYPNLLLKKNDQIVGHLGLIPYKFKIKKEIVNAAFLASLIVDKNLRSHGAGVMLVREAEKYFDLLYTTGFNPNSVPVLKYCGWKEELWINRWVYNVGGERVINNNEALEIKKFNESWNESWKTLKLKREGTIDRNSDYLNWRFVDNPYIRYKIYGLKNNKGYVILRIEKGDEYSACRIVDLISEEANARALFLSAINYAIESKVDFIDFFSFPVIYEKSLRGAGFNIYDPAENPDPPIFLLPINRERLALNFSYKQIKGEDLRASDWLVVKSDGDRDRAY</sequence>
<name>A0A0G1LRW6_9BACT</name>
<dbReference type="InterPro" id="IPR016181">
    <property type="entry name" value="Acyl_CoA_acyltransferase"/>
</dbReference>
<gene>
    <name evidence="2" type="ORF">UW55_C0011G0003</name>
</gene>
<dbReference type="Proteomes" id="UP000033945">
    <property type="component" value="Unassembled WGS sequence"/>
</dbReference>
<protein>
    <recommendedName>
        <fullName evidence="1">N-acetyltransferase domain-containing protein</fullName>
    </recommendedName>
</protein>
<evidence type="ECO:0000313" key="2">
    <source>
        <dbReference type="EMBL" id="KKT62539.1"/>
    </source>
</evidence>
<dbReference type="AlphaFoldDB" id="A0A0G1LRW6"/>
<organism evidence="2 3">
    <name type="scientific">Candidatus Giovannonibacteria bacterium GW2011_GWA2_44_26</name>
    <dbReference type="NCBI Taxonomy" id="1618648"/>
    <lineage>
        <taxon>Bacteria</taxon>
        <taxon>Candidatus Giovannoniibacteriota</taxon>
    </lineage>
</organism>
<feature type="domain" description="N-acetyltransferase" evidence="1">
    <location>
        <begin position="2"/>
        <end position="164"/>
    </location>
</feature>
<reference evidence="2 3" key="1">
    <citation type="journal article" date="2015" name="Nature">
        <title>rRNA introns, odd ribosomes, and small enigmatic genomes across a large radiation of phyla.</title>
        <authorList>
            <person name="Brown C.T."/>
            <person name="Hug L.A."/>
            <person name="Thomas B.C."/>
            <person name="Sharon I."/>
            <person name="Castelle C.J."/>
            <person name="Singh A."/>
            <person name="Wilkins M.J."/>
            <person name="Williams K.H."/>
            <person name="Banfield J.F."/>
        </authorList>
    </citation>
    <scope>NUCLEOTIDE SEQUENCE [LARGE SCALE GENOMIC DNA]</scope>
</reference>
<dbReference type="Pfam" id="PF00583">
    <property type="entry name" value="Acetyltransf_1"/>
    <property type="match status" value="1"/>
</dbReference>
<evidence type="ECO:0000259" key="1">
    <source>
        <dbReference type="PROSITE" id="PS51186"/>
    </source>
</evidence>
<evidence type="ECO:0000313" key="3">
    <source>
        <dbReference type="Proteomes" id="UP000033945"/>
    </source>
</evidence>